<accession>A0AA36JFJ8</accession>
<keyword evidence="2" id="KW-1185">Reference proteome</keyword>
<comment type="caution">
    <text evidence="1">The sequence shown here is derived from an EMBL/GenBank/DDBJ whole genome shotgun (WGS) entry which is preliminary data.</text>
</comment>
<sequence>MAASEGAKLAASFAAKVLTPGFSDARAARSPLLVPAAARELLPEIGMDDIIDALCKGTRPELGSTAAHGEAPSDNVFKAYLDSATLSLHGAEHFLPWLLRLCQAMEPAFGFVSARLIVDGERGRPQPVERDQLLVQLLGLQRLTLIRPVQGLPVTAPRPQPLLEGTLEAGDVLYVPACVDCRQEPSASRMPNVYVLVSLQSAEMSLEFSLCKFMADLLLEQPKSSEADAFFRTSVTRQTKRELKEKPELEGSVQRFARELASKVTAAGLRKHFESRMSQLRKEQTESVAEVQALGSSGPRVLSRSLLRMTRGVQCRCSAGSTRAFFTRGSDTMTLNIAATASAMLAQLSDGATYRLDALPCEDPIERICVCNVLMRKGCLELVDFSPPNR</sequence>
<dbReference type="Gene3D" id="2.60.120.650">
    <property type="entry name" value="Cupin"/>
    <property type="match status" value="1"/>
</dbReference>
<organism evidence="1 2">
    <name type="scientific">Effrenium voratum</name>
    <dbReference type="NCBI Taxonomy" id="2562239"/>
    <lineage>
        <taxon>Eukaryota</taxon>
        <taxon>Sar</taxon>
        <taxon>Alveolata</taxon>
        <taxon>Dinophyceae</taxon>
        <taxon>Suessiales</taxon>
        <taxon>Symbiodiniaceae</taxon>
        <taxon>Effrenium</taxon>
    </lineage>
</organism>
<name>A0AA36JFJ8_9DINO</name>
<dbReference type="Proteomes" id="UP001178507">
    <property type="component" value="Unassembled WGS sequence"/>
</dbReference>
<evidence type="ECO:0000313" key="2">
    <source>
        <dbReference type="Proteomes" id="UP001178507"/>
    </source>
</evidence>
<proteinExistence type="predicted"/>
<protein>
    <submittedName>
        <fullName evidence="1">Uncharacterized protein</fullName>
    </submittedName>
</protein>
<gene>
    <name evidence="1" type="ORF">EVOR1521_LOCUS26879</name>
</gene>
<dbReference type="EMBL" id="CAUJNA010003540">
    <property type="protein sequence ID" value="CAJ1404445.1"/>
    <property type="molecule type" value="Genomic_DNA"/>
</dbReference>
<dbReference type="AlphaFoldDB" id="A0AA36JFJ8"/>
<evidence type="ECO:0000313" key="1">
    <source>
        <dbReference type="EMBL" id="CAJ1404445.1"/>
    </source>
</evidence>
<dbReference type="SUPFAM" id="SSF51197">
    <property type="entry name" value="Clavaminate synthase-like"/>
    <property type="match status" value="1"/>
</dbReference>
<reference evidence="1" key="1">
    <citation type="submission" date="2023-08" db="EMBL/GenBank/DDBJ databases">
        <authorList>
            <person name="Chen Y."/>
            <person name="Shah S."/>
            <person name="Dougan E. K."/>
            <person name="Thang M."/>
            <person name="Chan C."/>
        </authorList>
    </citation>
    <scope>NUCLEOTIDE SEQUENCE</scope>
</reference>